<name>A0ABD3B2J0_9GENT</name>
<gene>
    <name evidence="2" type="ORF">ACH5RR_001111</name>
</gene>
<evidence type="ECO:0000256" key="1">
    <source>
        <dbReference type="SAM" id="Coils"/>
    </source>
</evidence>
<feature type="coiled-coil region" evidence="1">
    <location>
        <begin position="51"/>
        <end position="92"/>
    </location>
</feature>
<keyword evidence="1" id="KW-0175">Coiled coil</keyword>
<comment type="caution">
    <text evidence="2">The sequence shown here is derived from an EMBL/GenBank/DDBJ whole genome shotgun (WGS) entry which is preliminary data.</text>
</comment>
<dbReference type="AlphaFoldDB" id="A0ABD3B2J0"/>
<evidence type="ECO:0000313" key="3">
    <source>
        <dbReference type="Proteomes" id="UP001630127"/>
    </source>
</evidence>
<proteinExistence type="predicted"/>
<evidence type="ECO:0000313" key="2">
    <source>
        <dbReference type="EMBL" id="KAL3537745.1"/>
    </source>
</evidence>
<protein>
    <submittedName>
        <fullName evidence="2">Uncharacterized protein</fullName>
    </submittedName>
</protein>
<sequence length="145" mass="16356">MCTNCTSIFSVTAIASEQHLKEALALSTRLVAIQRQVEETSSASEQKLKHIESIQAKRLSLEGRKAELVKELEQLEFEMQGADVEVHKVNDEMSCNQYLTAHLATKQANLKNTPIVSSIDLEDLDTLHISLEKERAEVAQFKWMD</sequence>
<dbReference type="EMBL" id="JBJUIK010000001">
    <property type="protein sequence ID" value="KAL3537745.1"/>
    <property type="molecule type" value="Genomic_DNA"/>
</dbReference>
<accession>A0ABD3B2J0</accession>
<organism evidence="2 3">
    <name type="scientific">Cinchona calisaya</name>
    <dbReference type="NCBI Taxonomy" id="153742"/>
    <lineage>
        <taxon>Eukaryota</taxon>
        <taxon>Viridiplantae</taxon>
        <taxon>Streptophyta</taxon>
        <taxon>Embryophyta</taxon>
        <taxon>Tracheophyta</taxon>
        <taxon>Spermatophyta</taxon>
        <taxon>Magnoliopsida</taxon>
        <taxon>eudicotyledons</taxon>
        <taxon>Gunneridae</taxon>
        <taxon>Pentapetalae</taxon>
        <taxon>asterids</taxon>
        <taxon>lamiids</taxon>
        <taxon>Gentianales</taxon>
        <taxon>Rubiaceae</taxon>
        <taxon>Cinchonoideae</taxon>
        <taxon>Cinchoneae</taxon>
        <taxon>Cinchona</taxon>
    </lineage>
</organism>
<dbReference type="Proteomes" id="UP001630127">
    <property type="component" value="Unassembled WGS sequence"/>
</dbReference>
<keyword evidence="3" id="KW-1185">Reference proteome</keyword>
<reference evidence="2 3" key="1">
    <citation type="submission" date="2024-11" db="EMBL/GenBank/DDBJ databases">
        <title>A near-complete genome assembly of Cinchona calisaya.</title>
        <authorList>
            <person name="Lian D.C."/>
            <person name="Zhao X.W."/>
            <person name="Wei L."/>
        </authorList>
    </citation>
    <scope>NUCLEOTIDE SEQUENCE [LARGE SCALE GENOMIC DNA]</scope>
    <source>
        <tissue evidence="2">Nenye</tissue>
    </source>
</reference>